<keyword evidence="4 12" id="KW-0813">Transport</keyword>
<dbReference type="Pfam" id="PF00895">
    <property type="entry name" value="ATP-synt_8"/>
    <property type="match status" value="1"/>
</dbReference>
<comment type="subcellular location">
    <subcellularLocation>
        <location evidence="1 12">Mitochondrion membrane</location>
        <topology evidence="1 12">Single-pass membrane protein</topology>
    </subcellularLocation>
</comment>
<evidence type="ECO:0000256" key="9">
    <source>
        <dbReference type="ARBA" id="ARBA00023065"/>
    </source>
</evidence>
<keyword evidence="8 13" id="KW-1133">Transmembrane helix</keyword>
<evidence type="ECO:0000256" key="13">
    <source>
        <dbReference type="SAM" id="Phobius"/>
    </source>
</evidence>
<dbReference type="GO" id="GO:0031966">
    <property type="term" value="C:mitochondrial membrane"/>
    <property type="evidence" value="ECO:0007669"/>
    <property type="project" value="UniProtKB-SubCell"/>
</dbReference>
<proteinExistence type="inferred from homology"/>
<accession>A0A7G7CEK2</accession>
<evidence type="ECO:0000256" key="2">
    <source>
        <dbReference type="ARBA" id="ARBA00008892"/>
    </source>
</evidence>
<protein>
    <recommendedName>
        <fullName evidence="12">ATP synthase complex subunit 8</fullName>
    </recommendedName>
</protein>
<evidence type="ECO:0000256" key="12">
    <source>
        <dbReference type="RuleBase" id="RU003661"/>
    </source>
</evidence>
<evidence type="ECO:0000256" key="8">
    <source>
        <dbReference type="ARBA" id="ARBA00022989"/>
    </source>
</evidence>
<dbReference type="GO" id="GO:0015078">
    <property type="term" value="F:proton transmembrane transporter activity"/>
    <property type="evidence" value="ECO:0007669"/>
    <property type="project" value="InterPro"/>
</dbReference>
<evidence type="ECO:0000256" key="4">
    <source>
        <dbReference type="ARBA" id="ARBA00022448"/>
    </source>
</evidence>
<evidence type="ECO:0000256" key="3">
    <source>
        <dbReference type="ARBA" id="ARBA00011291"/>
    </source>
</evidence>
<keyword evidence="9 12" id="KW-0406">Ion transport</keyword>
<gene>
    <name evidence="14" type="primary">ATP8</name>
</gene>
<name>A0A7G7CEK2_9NEOP</name>
<evidence type="ECO:0000256" key="7">
    <source>
        <dbReference type="ARBA" id="ARBA00022781"/>
    </source>
</evidence>
<dbReference type="InterPro" id="IPR001421">
    <property type="entry name" value="ATP8_metazoa"/>
</dbReference>
<evidence type="ECO:0000256" key="10">
    <source>
        <dbReference type="ARBA" id="ARBA00023128"/>
    </source>
</evidence>
<keyword evidence="5 12" id="KW-0138">CF(0)</keyword>
<comment type="similarity">
    <text evidence="2 12">Belongs to the ATPase protein 8 family.</text>
</comment>
<keyword evidence="7 12" id="KW-0375">Hydrogen ion transport</keyword>
<geneLocation type="mitochondrion" evidence="14"/>
<dbReference type="EMBL" id="MT410855">
    <property type="protein sequence ID" value="QNE86018.1"/>
    <property type="molecule type" value="Genomic_DNA"/>
</dbReference>
<keyword evidence="11 13" id="KW-0472">Membrane</keyword>
<reference evidence="14" key="1">
    <citation type="submission" date="2020-04" db="EMBL/GenBank/DDBJ databases">
        <title>DNAmark Project.</title>
        <authorList>
            <person name="Leerhoei F."/>
        </authorList>
    </citation>
    <scope>NUCLEOTIDE SEQUENCE</scope>
    <source>
        <strain evidence="14">DM1223</strain>
    </source>
</reference>
<evidence type="ECO:0000313" key="14">
    <source>
        <dbReference type="EMBL" id="QNE86018.1"/>
    </source>
</evidence>
<dbReference type="GO" id="GO:0045259">
    <property type="term" value="C:proton-transporting ATP synthase complex"/>
    <property type="evidence" value="ECO:0007669"/>
    <property type="project" value="UniProtKB-KW"/>
</dbReference>
<sequence>MPQMMPLNWLMLFIMFNLIFMIFMIMNYYNFKFIYNNNMKIKTNQKNDSKSIHNFWPLN</sequence>
<evidence type="ECO:0000256" key="1">
    <source>
        <dbReference type="ARBA" id="ARBA00004304"/>
    </source>
</evidence>
<dbReference type="AlphaFoldDB" id="A0A7G7CEK2"/>
<feature type="transmembrane region" description="Helical" evidence="13">
    <location>
        <begin position="6"/>
        <end position="29"/>
    </location>
</feature>
<evidence type="ECO:0000256" key="6">
    <source>
        <dbReference type="ARBA" id="ARBA00022692"/>
    </source>
</evidence>
<evidence type="ECO:0000256" key="11">
    <source>
        <dbReference type="ARBA" id="ARBA00023136"/>
    </source>
</evidence>
<keyword evidence="10 12" id="KW-0496">Mitochondrion</keyword>
<keyword evidence="6 12" id="KW-0812">Transmembrane</keyword>
<organism evidence="14">
    <name type="scientific">Silo nigricornis</name>
    <dbReference type="NCBI Taxonomy" id="1876062"/>
    <lineage>
        <taxon>Eukaryota</taxon>
        <taxon>Metazoa</taxon>
        <taxon>Ecdysozoa</taxon>
        <taxon>Arthropoda</taxon>
        <taxon>Hexapoda</taxon>
        <taxon>Insecta</taxon>
        <taxon>Pterygota</taxon>
        <taxon>Neoptera</taxon>
        <taxon>Endopterygota</taxon>
        <taxon>Trichoptera</taxon>
        <taxon>Integripalpia</taxon>
        <taxon>Plenitentoria</taxon>
        <taxon>Limnephiloidea</taxon>
        <taxon>Goeridae</taxon>
        <taxon>Goerinae</taxon>
        <taxon>Silo</taxon>
    </lineage>
</organism>
<dbReference type="GO" id="GO:0015986">
    <property type="term" value="P:proton motive force-driven ATP synthesis"/>
    <property type="evidence" value="ECO:0007669"/>
    <property type="project" value="InterPro"/>
</dbReference>
<evidence type="ECO:0000256" key="5">
    <source>
        <dbReference type="ARBA" id="ARBA00022547"/>
    </source>
</evidence>
<comment type="subunit">
    <text evidence="3">F-type ATPases have 2 components, CF(1) - the catalytic core - and CF(0) - the membrane proton channel.</text>
</comment>